<dbReference type="PROSITE" id="PS00237">
    <property type="entry name" value="G_PROTEIN_RECEP_F1_1"/>
    <property type="match status" value="1"/>
</dbReference>
<evidence type="ECO:0000256" key="8">
    <source>
        <dbReference type="ARBA" id="ARBA00023170"/>
    </source>
</evidence>
<keyword evidence="6 10" id="KW-0297">G-protein coupled receptor</keyword>
<dbReference type="InterPro" id="IPR017452">
    <property type="entry name" value="GPCR_Rhodpsn_7TM"/>
</dbReference>
<protein>
    <submittedName>
        <fullName evidence="14">Olfactory receptor 5B21-like</fullName>
    </submittedName>
</protein>
<dbReference type="InterPro" id="IPR050516">
    <property type="entry name" value="Olfactory_GPCR"/>
</dbReference>
<evidence type="ECO:0000256" key="1">
    <source>
        <dbReference type="ARBA" id="ARBA00004651"/>
    </source>
</evidence>
<evidence type="ECO:0000256" key="3">
    <source>
        <dbReference type="ARBA" id="ARBA00022692"/>
    </source>
</evidence>
<reference evidence="14" key="1">
    <citation type="submission" date="2025-08" db="UniProtKB">
        <authorList>
            <consortium name="RefSeq"/>
        </authorList>
    </citation>
    <scope>IDENTIFICATION</scope>
</reference>
<dbReference type="InterPro" id="IPR000725">
    <property type="entry name" value="Olfact_rcpt"/>
</dbReference>
<dbReference type="RefSeq" id="XP_015265479.1">
    <property type="nucleotide sequence ID" value="XM_015409993.1"/>
</dbReference>
<evidence type="ECO:0000256" key="4">
    <source>
        <dbReference type="ARBA" id="ARBA00022725"/>
    </source>
</evidence>
<keyword evidence="2" id="KW-1003">Cell membrane</keyword>
<accession>A0ABM1JVJ2</accession>
<sequence>MKEDLGVWLQYLTGYNRVSMWQQPLDLQDAIQIHSDSAGTAGFRVFYEGRWCEQPWPKSWGGSAVLKDLTFLELFPIEGKFTSGDPDWGAMPSTNHEGIPSDAAVKGRPLAYLQGWGPVDQMPLQNTTDTEKQTNITEFILIGFRNLQELQALLFLCFLFIYMMTLAGNILMVILVVADKHLHIPMYFFLGNFSCLETFYSTTILPKTLVSLLTGDKTISFNLCFVQHYFFASLGAAECYLLSVMSYDRYLAICWPLHYTNRMNGKFCIQLVGSSFLSGFLGISITIILVSRLSFCGPNEINHFFCDVFPLIDLSCSDTHLLRILIYLVASVFTLPPFLLTLISYICIITTIMRIPSTSGRQKAFSTCSSHLIVVTIFYGTITIVYILPNTDTLRDFNKVLSVFYAVLTPMINPLVYSLRNKEVKKALRRQIDQLFTKM</sequence>
<feature type="transmembrane region" description="Helical" evidence="11">
    <location>
        <begin position="324"/>
        <end position="352"/>
    </location>
</feature>
<keyword evidence="8 10" id="KW-0675">Receptor</keyword>
<feature type="transmembrane region" description="Helical" evidence="11">
    <location>
        <begin position="225"/>
        <end position="247"/>
    </location>
</feature>
<keyword evidence="4" id="KW-0552">Olfaction</keyword>
<name>A0ABM1JVJ2_GEKJA</name>
<keyword evidence="9 10" id="KW-0807">Transducer</keyword>
<feature type="transmembrane region" description="Helical" evidence="11">
    <location>
        <begin position="152"/>
        <end position="177"/>
    </location>
</feature>
<dbReference type="Gene3D" id="1.20.1070.10">
    <property type="entry name" value="Rhodopsin 7-helix transmembrane proteins"/>
    <property type="match status" value="1"/>
</dbReference>
<evidence type="ECO:0000256" key="6">
    <source>
        <dbReference type="ARBA" id="ARBA00023040"/>
    </source>
</evidence>
<keyword evidence="3 10" id="KW-0812">Transmembrane</keyword>
<dbReference type="SUPFAM" id="SSF81321">
    <property type="entry name" value="Family A G protein-coupled receptor-like"/>
    <property type="match status" value="1"/>
</dbReference>
<proteinExistence type="inferred from homology"/>
<feature type="transmembrane region" description="Helical" evidence="11">
    <location>
        <begin position="400"/>
        <end position="419"/>
    </location>
</feature>
<evidence type="ECO:0000256" key="5">
    <source>
        <dbReference type="ARBA" id="ARBA00022989"/>
    </source>
</evidence>
<evidence type="ECO:0000313" key="13">
    <source>
        <dbReference type="Proteomes" id="UP000694871"/>
    </source>
</evidence>
<evidence type="ECO:0000256" key="7">
    <source>
        <dbReference type="ARBA" id="ARBA00023136"/>
    </source>
</evidence>
<dbReference type="PRINTS" id="PR00237">
    <property type="entry name" value="GPCRRHODOPSN"/>
</dbReference>
<organism evidence="13 14">
    <name type="scientific">Gekko japonicus</name>
    <name type="common">Schlegel's Japanese gecko</name>
    <dbReference type="NCBI Taxonomy" id="146911"/>
    <lineage>
        <taxon>Eukaryota</taxon>
        <taxon>Metazoa</taxon>
        <taxon>Chordata</taxon>
        <taxon>Craniata</taxon>
        <taxon>Vertebrata</taxon>
        <taxon>Euteleostomi</taxon>
        <taxon>Lepidosauria</taxon>
        <taxon>Squamata</taxon>
        <taxon>Bifurcata</taxon>
        <taxon>Gekkota</taxon>
        <taxon>Gekkonidae</taxon>
        <taxon>Gekkoninae</taxon>
        <taxon>Gekko</taxon>
    </lineage>
</organism>
<evidence type="ECO:0000313" key="14">
    <source>
        <dbReference type="RefSeq" id="XP_015265479.1"/>
    </source>
</evidence>
<dbReference type="PANTHER" id="PTHR26452">
    <property type="entry name" value="OLFACTORY RECEPTOR"/>
    <property type="match status" value="1"/>
</dbReference>
<dbReference type="CDD" id="cd15911">
    <property type="entry name" value="7tmA_OR11A-like"/>
    <property type="match status" value="1"/>
</dbReference>
<keyword evidence="4" id="KW-0716">Sensory transduction</keyword>
<dbReference type="InterPro" id="IPR000276">
    <property type="entry name" value="GPCR_Rhodpsn"/>
</dbReference>
<feature type="transmembrane region" description="Helical" evidence="11">
    <location>
        <begin position="184"/>
        <end position="205"/>
    </location>
</feature>
<keyword evidence="7 11" id="KW-0472">Membrane</keyword>
<keyword evidence="13" id="KW-1185">Reference proteome</keyword>
<evidence type="ECO:0000256" key="11">
    <source>
        <dbReference type="SAM" id="Phobius"/>
    </source>
</evidence>
<dbReference type="PROSITE" id="PS50262">
    <property type="entry name" value="G_PROTEIN_RECEP_F1_2"/>
    <property type="match status" value="1"/>
</dbReference>
<feature type="domain" description="G-protein coupled receptors family 1 profile" evidence="12">
    <location>
        <begin position="168"/>
        <end position="417"/>
    </location>
</feature>
<gene>
    <name evidence="14" type="primary">LOC107109382</name>
</gene>
<evidence type="ECO:0000259" key="12">
    <source>
        <dbReference type="PROSITE" id="PS50262"/>
    </source>
</evidence>
<feature type="transmembrane region" description="Helical" evidence="11">
    <location>
        <begin position="364"/>
        <end position="388"/>
    </location>
</feature>
<comment type="subcellular location">
    <subcellularLocation>
        <location evidence="1">Cell membrane</location>
        <topology evidence="1">Multi-pass membrane protein</topology>
    </subcellularLocation>
</comment>
<evidence type="ECO:0000256" key="10">
    <source>
        <dbReference type="RuleBase" id="RU000688"/>
    </source>
</evidence>
<feature type="transmembrane region" description="Helical" evidence="11">
    <location>
        <begin position="267"/>
        <end position="290"/>
    </location>
</feature>
<dbReference type="Pfam" id="PF13853">
    <property type="entry name" value="7tm_4"/>
    <property type="match status" value="1"/>
</dbReference>
<comment type="similarity">
    <text evidence="10">Belongs to the G-protein coupled receptor 1 family.</text>
</comment>
<dbReference type="Proteomes" id="UP000694871">
    <property type="component" value="Unplaced"/>
</dbReference>
<evidence type="ECO:0000256" key="9">
    <source>
        <dbReference type="ARBA" id="ARBA00023224"/>
    </source>
</evidence>
<keyword evidence="5 11" id="KW-1133">Transmembrane helix</keyword>
<evidence type="ECO:0000256" key="2">
    <source>
        <dbReference type="ARBA" id="ARBA00022475"/>
    </source>
</evidence>
<dbReference type="GeneID" id="107109382"/>
<dbReference type="PRINTS" id="PR00245">
    <property type="entry name" value="OLFACTORYR"/>
</dbReference>